<sequence>MMAQASYLSVWKDGCHPDTRVGVRHRLTTHLSNHLNPLVVLQSSPGMGKTAIAKSIAAEYDQQKRLGASFFFDKAGAKRSTDSAKLFVSTLACQLAEHHPRYRNALFKLLHNDSQLLSRSGQDQLKRLIIDPMNAI</sequence>
<dbReference type="AlphaFoldDB" id="A0A9P5PQU9"/>
<evidence type="ECO:0000313" key="3">
    <source>
        <dbReference type="EMBL" id="KAF9067704.1"/>
    </source>
</evidence>
<dbReference type="InterPro" id="IPR027417">
    <property type="entry name" value="P-loop_NTPase"/>
</dbReference>
<comment type="caution">
    <text evidence="3">The sequence shown here is derived from an EMBL/GenBank/DDBJ whole genome shotgun (WGS) entry which is preliminary data.</text>
</comment>
<dbReference type="InterPro" id="IPR056884">
    <property type="entry name" value="NPHP3-like_N"/>
</dbReference>
<dbReference type="Gene3D" id="3.40.50.300">
    <property type="entry name" value="P-loop containing nucleotide triphosphate hydrolases"/>
    <property type="match status" value="1"/>
</dbReference>
<keyword evidence="4" id="KW-1185">Reference proteome</keyword>
<proteinExistence type="predicted"/>
<evidence type="ECO:0000313" key="4">
    <source>
        <dbReference type="Proteomes" id="UP000772434"/>
    </source>
</evidence>
<organism evidence="3 4">
    <name type="scientific">Rhodocollybia butyracea</name>
    <dbReference type="NCBI Taxonomy" id="206335"/>
    <lineage>
        <taxon>Eukaryota</taxon>
        <taxon>Fungi</taxon>
        <taxon>Dikarya</taxon>
        <taxon>Basidiomycota</taxon>
        <taxon>Agaricomycotina</taxon>
        <taxon>Agaricomycetes</taxon>
        <taxon>Agaricomycetidae</taxon>
        <taxon>Agaricales</taxon>
        <taxon>Marasmiineae</taxon>
        <taxon>Omphalotaceae</taxon>
        <taxon>Rhodocollybia</taxon>
    </lineage>
</organism>
<accession>A0A9P5PQU9</accession>
<dbReference type="OrthoDB" id="3045137at2759"/>
<dbReference type="Proteomes" id="UP000772434">
    <property type="component" value="Unassembled WGS sequence"/>
</dbReference>
<feature type="domain" description="Nephrocystin 3-like N-terminal" evidence="2">
    <location>
        <begin position="35"/>
        <end position="129"/>
    </location>
</feature>
<evidence type="ECO:0000256" key="1">
    <source>
        <dbReference type="ARBA" id="ARBA00022737"/>
    </source>
</evidence>
<name>A0A9P5PQU9_9AGAR</name>
<feature type="non-terminal residue" evidence="3">
    <location>
        <position position="136"/>
    </location>
</feature>
<keyword evidence="1" id="KW-0677">Repeat</keyword>
<gene>
    <name evidence="3" type="ORF">BDP27DRAFT_1296063</name>
</gene>
<evidence type="ECO:0000259" key="2">
    <source>
        <dbReference type="Pfam" id="PF24883"/>
    </source>
</evidence>
<protein>
    <recommendedName>
        <fullName evidence="2">Nephrocystin 3-like N-terminal domain-containing protein</fullName>
    </recommendedName>
</protein>
<dbReference type="EMBL" id="JADNRY010000070">
    <property type="protein sequence ID" value="KAF9067704.1"/>
    <property type="molecule type" value="Genomic_DNA"/>
</dbReference>
<dbReference type="Pfam" id="PF24883">
    <property type="entry name" value="NPHP3_N"/>
    <property type="match status" value="1"/>
</dbReference>
<reference evidence="3" key="1">
    <citation type="submission" date="2020-11" db="EMBL/GenBank/DDBJ databases">
        <authorList>
            <consortium name="DOE Joint Genome Institute"/>
            <person name="Ahrendt S."/>
            <person name="Riley R."/>
            <person name="Andreopoulos W."/>
            <person name="Labutti K."/>
            <person name="Pangilinan J."/>
            <person name="Ruiz-Duenas F.J."/>
            <person name="Barrasa J.M."/>
            <person name="Sanchez-Garcia M."/>
            <person name="Camarero S."/>
            <person name="Miyauchi S."/>
            <person name="Serrano A."/>
            <person name="Linde D."/>
            <person name="Babiker R."/>
            <person name="Drula E."/>
            <person name="Ayuso-Fernandez I."/>
            <person name="Pacheco R."/>
            <person name="Padilla G."/>
            <person name="Ferreira P."/>
            <person name="Barriuso J."/>
            <person name="Kellner H."/>
            <person name="Castanera R."/>
            <person name="Alfaro M."/>
            <person name="Ramirez L."/>
            <person name="Pisabarro A.G."/>
            <person name="Kuo A."/>
            <person name="Tritt A."/>
            <person name="Lipzen A."/>
            <person name="He G."/>
            <person name="Yan M."/>
            <person name="Ng V."/>
            <person name="Cullen D."/>
            <person name="Martin F."/>
            <person name="Rosso M.-N."/>
            <person name="Henrissat B."/>
            <person name="Hibbett D."/>
            <person name="Martinez A.T."/>
            <person name="Grigoriev I.V."/>
        </authorList>
    </citation>
    <scope>NUCLEOTIDE SEQUENCE</scope>
    <source>
        <strain evidence="3">AH 40177</strain>
    </source>
</reference>